<reference evidence="3" key="1">
    <citation type="journal article" date="2019" name="Int. J. Syst. Evol. Microbiol.">
        <title>The Global Catalogue of Microorganisms (GCM) 10K type strain sequencing project: providing services to taxonomists for standard genome sequencing and annotation.</title>
        <authorList>
            <consortium name="The Broad Institute Genomics Platform"/>
            <consortium name="The Broad Institute Genome Sequencing Center for Infectious Disease"/>
            <person name="Wu L."/>
            <person name="Ma J."/>
        </authorList>
    </citation>
    <scope>NUCLEOTIDE SEQUENCE [LARGE SCALE GENOMIC DNA]</scope>
    <source>
        <strain evidence="3">KCTC 42087</strain>
    </source>
</reference>
<dbReference type="InterPro" id="IPR043917">
    <property type="entry name" value="DUF5753"/>
</dbReference>
<dbReference type="CDD" id="cd00093">
    <property type="entry name" value="HTH_XRE"/>
    <property type="match status" value="1"/>
</dbReference>
<name>A0ABW1AJ68_9ACTN</name>
<sequence length="268" mass="29678">MPQRPNDLRPWESPEALFGSELRHYREAAGLSLDKLADQIPFAKSTISAAERGESRCDRSLAVESDRALDSRDALTRLWDGLFKKSGAVPTWFTNWFKHEPKTTHIRSFQPLIIDGLLQTPEYASALLGGDEGAAETRITRQDILTRTDPAPPSLLCVIDESVLYREIGSPAIMSAQLEHLLAISSKRVKVQIVPSVNHEGLSGAFVIGNLKDGGEIAYREGALRGDTTADRDDIRSLNDQFASIQALAYPLNQSAQLIRKVATERWI</sequence>
<dbReference type="Pfam" id="PF13560">
    <property type="entry name" value="HTH_31"/>
    <property type="match status" value="1"/>
</dbReference>
<evidence type="ECO:0000259" key="1">
    <source>
        <dbReference type="PROSITE" id="PS50943"/>
    </source>
</evidence>
<dbReference type="EMBL" id="JBHSON010000157">
    <property type="protein sequence ID" value="MFC5754488.1"/>
    <property type="molecule type" value="Genomic_DNA"/>
</dbReference>
<dbReference type="Proteomes" id="UP001596074">
    <property type="component" value="Unassembled WGS sequence"/>
</dbReference>
<evidence type="ECO:0000313" key="2">
    <source>
        <dbReference type="EMBL" id="MFC5754488.1"/>
    </source>
</evidence>
<evidence type="ECO:0000313" key="3">
    <source>
        <dbReference type="Proteomes" id="UP001596074"/>
    </source>
</evidence>
<organism evidence="2 3">
    <name type="scientific">Actinomadura rugatobispora</name>
    <dbReference type="NCBI Taxonomy" id="1994"/>
    <lineage>
        <taxon>Bacteria</taxon>
        <taxon>Bacillati</taxon>
        <taxon>Actinomycetota</taxon>
        <taxon>Actinomycetes</taxon>
        <taxon>Streptosporangiales</taxon>
        <taxon>Thermomonosporaceae</taxon>
        <taxon>Actinomadura</taxon>
    </lineage>
</organism>
<dbReference type="RefSeq" id="WP_378292642.1">
    <property type="nucleotide sequence ID" value="NZ_JBHSON010000157.1"/>
</dbReference>
<keyword evidence="3" id="KW-1185">Reference proteome</keyword>
<accession>A0ABW1AJ68</accession>
<dbReference type="InterPro" id="IPR001387">
    <property type="entry name" value="Cro/C1-type_HTH"/>
</dbReference>
<gene>
    <name evidence="2" type="ORF">ACFPZN_53505</name>
</gene>
<dbReference type="Pfam" id="PF19054">
    <property type="entry name" value="DUF5753"/>
    <property type="match status" value="1"/>
</dbReference>
<dbReference type="Gene3D" id="1.10.260.40">
    <property type="entry name" value="lambda repressor-like DNA-binding domains"/>
    <property type="match status" value="1"/>
</dbReference>
<protein>
    <submittedName>
        <fullName evidence="2">Helix-turn-helix domain-containing protein</fullName>
    </submittedName>
</protein>
<proteinExistence type="predicted"/>
<feature type="domain" description="HTH cro/C1-type" evidence="1">
    <location>
        <begin position="22"/>
        <end position="56"/>
    </location>
</feature>
<dbReference type="SUPFAM" id="SSF47413">
    <property type="entry name" value="lambda repressor-like DNA-binding domains"/>
    <property type="match status" value="1"/>
</dbReference>
<comment type="caution">
    <text evidence="2">The sequence shown here is derived from an EMBL/GenBank/DDBJ whole genome shotgun (WGS) entry which is preliminary data.</text>
</comment>
<dbReference type="PROSITE" id="PS50943">
    <property type="entry name" value="HTH_CROC1"/>
    <property type="match status" value="1"/>
</dbReference>
<dbReference type="InterPro" id="IPR010982">
    <property type="entry name" value="Lambda_DNA-bd_dom_sf"/>
</dbReference>